<feature type="non-terminal residue" evidence="3">
    <location>
        <position position="108"/>
    </location>
</feature>
<dbReference type="SUPFAM" id="SSF52540">
    <property type="entry name" value="P-loop containing nucleoside triphosphate hydrolases"/>
    <property type="match status" value="1"/>
</dbReference>
<evidence type="ECO:0000313" key="4">
    <source>
        <dbReference type="Proteomes" id="UP000054032"/>
    </source>
</evidence>
<dbReference type="PANTHER" id="PTHR10039">
    <property type="entry name" value="AMELOGENIN"/>
    <property type="match status" value="1"/>
</dbReference>
<proteinExistence type="predicted"/>
<dbReference type="RefSeq" id="XP_007689085.1">
    <property type="nucleotide sequence ID" value="XM_007690895.1"/>
</dbReference>
<keyword evidence="4" id="KW-1185">Reference proteome</keyword>
<dbReference type="Pfam" id="PF24883">
    <property type="entry name" value="NPHP3_N"/>
    <property type="match status" value="1"/>
</dbReference>
<dbReference type="AlphaFoldDB" id="W6ZA14"/>
<accession>W6ZA14</accession>
<dbReference type="OrthoDB" id="1577640at2759"/>
<dbReference type="Gene3D" id="3.40.50.300">
    <property type="entry name" value="P-loop containing nucleotide triphosphate hydrolases"/>
    <property type="match status" value="1"/>
</dbReference>
<reference evidence="3 4" key="1">
    <citation type="journal article" date="2013" name="PLoS Genet.">
        <title>Comparative genome structure, secondary metabolite, and effector coding capacity across Cochliobolus pathogens.</title>
        <authorList>
            <person name="Condon B.J."/>
            <person name="Leng Y."/>
            <person name="Wu D."/>
            <person name="Bushley K.E."/>
            <person name="Ohm R.A."/>
            <person name="Otillar R."/>
            <person name="Martin J."/>
            <person name="Schackwitz W."/>
            <person name="Grimwood J."/>
            <person name="MohdZainudin N."/>
            <person name="Xue C."/>
            <person name="Wang R."/>
            <person name="Manning V.A."/>
            <person name="Dhillon B."/>
            <person name="Tu Z.J."/>
            <person name="Steffenson B.J."/>
            <person name="Salamov A."/>
            <person name="Sun H."/>
            <person name="Lowry S."/>
            <person name="LaButti K."/>
            <person name="Han J."/>
            <person name="Copeland A."/>
            <person name="Lindquist E."/>
            <person name="Barry K."/>
            <person name="Schmutz J."/>
            <person name="Baker S.E."/>
            <person name="Ciuffetti L.M."/>
            <person name="Grigoriev I.V."/>
            <person name="Zhong S."/>
            <person name="Turgeon B.G."/>
        </authorList>
    </citation>
    <scope>NUCLEOTIDE SEQUENCE [LARGE SCALE GENOMIC DNA]</scope>
    <source>
        <strain evidence="3 4">ATCC 44560</strain>
    </source>
</reference>
<organism evidence="3 4">
    <name type="scientific">Bipolaris oryzae ATCC 44560</name>
    <dbReference type="NCBI Taxonomy" id="930090"/>
    <lineage>
        <taxon>Eukaryota</taxon>
        <taxon>Fungi</taxon>
        <taxon>Dikarya</taxon>
        <taxon>Ascomycota</taxon>
        <taxon>Pezizomycotina</taxon>
        <taxon>Dothideomycetes</taxon>
        <taxon>Pleosporomycetidae</taxon>
        <taxon>Pleosporales</taxon>
        <taxon>Pleosporineae</taxon>
        <taxon>Pleosporaceae</taxon>
        <taxon>Bipolaris</taxon>
    </lineage>
</organism>
<protein>
    <recommendedName>
        <fullName evidence="2">Nephrocystin 3-like N-terminal domain-containing protein</fullName>
    </recommendedName>
</protein>
<dbReference type="KEGG" id="bor:COCMIDRAFT_98297"/>
<name>W6ZA14_COCMI</name>
<dbReference type="InterPro" id="IPR056884">
    <property type="entry name" value="NPHP3-like_N"/>
</dbReference>
<dbReference type="EMBL" id="KI964005">
    <property type="protein sequence ID" value="EUC44369.1"/>
    <property type="molecule type" value="Genomic_DNA"/>
</dbReference>
<dbReference type="Proteomes" id="UP000054032">
    <property type="component" value="Unassembled WGS sequence"/>
</dbReference>
<keyword evidence="1" id="KW-0677">Repeat</keyword>
<gene>
    <name evidence="3" type="ORF">COCMIDRAFT_98297</name>
</gene>
<evidence type="ECO:0000259" key="2">
    <source>
        <dbReference type="Pfam" id="PF24883"/>
    </source>
</evidence>
<feature type="domain" description="Nephrocystin 3-like N-terminal" evidence="2">
    <location>
        <begin position="34"/>
        <end position="108"/>
    </location>
</feature>
<dbReference type="InterPro" id="IPR027417">
    <property type="entry name" value="P-loop_NTPase"/>
</dbReference>
<evidence type="ECO:0000256" key="1">
    <source>
        <dbReference type="ARBA" id="ARBA00022737"/>
    </source>
</evidence>
<dbReference type="HOGENOM" id="CLU_2203154_0_0_1"/>
<dbReference type="GeneID" id="19129229"/>
<sequence>MNTETQQSQLVQWLEPLDFSTYHRDACEQHFQNSGSWLFNHNQFKRWLGPSQNFLWIYGSPGCGKTVLSSLIIKTVEKTHLLLYFYITFHQKATLSTHTLIRTLVWQL</sequence>
<evidence type="ECO:0000313" key="3">
    <source>
        <dbReference type="EMBL" id="EUC44369.1"/>
    </source>
</evidence>